<dbReference type="OrthoDB" id="29805at2"/>
<comment type="caution">
    <text evidence="9">The sequence shown here is derived from an EMBL/GenBank/DDBJ whole genome shotgun (WGS) entry which is preliminary data.</text>
</comment>
<dbReference type="CDD" id="cd06261">
    <property type="entry name" value="TM_PBP2"/>
    <property type="match status" value="1"/>
</dbReference>
<dbReference type="RefSeq" id="WP_119339868.1">
    <property type="nucleotide sequence ID" value="NZ_BJXL01000014.1"/>
</dbReference>
<dbReference type="SUPFAM" id="SSF161098">
    <property type="entry name" value="MetI-like"/>
    <property type="match status" value="1"/>
</dbReference>
<dbReference type="InterPro" id="IPR045621">
    <property type="entry name" value="BPD_transp_1_N"/>
</dbReference>
<feature type="transmembrane region" description="Helical" evidence="7">
    <location>
        <begin position="62"/>
        <end position="80"/>
    </location>
</feature>
<evidence type="ECO:0000256" key="5">
    <source>
        <dbReference type="ARBA" id="ARBA00022989"/>
    </source>
</evidence>
<evidence type="ECO:0000256" key="2">
    <source>
        <dbReference type="ARBA" id="ARBA00022448"/>
    </source>
</evidence>
<evidence type="ECO:0000313" key="10">
    <source>
        <dbReference type="Proteomes" id="UP000321197"/>
    </source>
</evidence>
<keyword evidence="6 7" id="KW-0472">Membrane</keyword>
<dbReference type="EMBL" id="BJXL01000014">
    <property type="protein sequence ID" value="GEM82557.1"/>
    <property type="molecule type" value="Genomic_DNA"/>
</dbReference>
<feature type="domain" description="ABC transmembrane type-1" evidence="8">
    <location>
        <begin position="97"/>
        <end position="341"/>
    </location>
</feature>
<feature type="transmembrane region" description="Helical" evidence="7">
    <location>
        <begin position="215"/>
        <end position="237"/>
    </location>
</feature>
<dbReference type="Pfam" id="PF00528">
    <property type="entry name" value="BPD_transp_1"/>
    <property type="match status" value="1"/>
</dbReference>
<comment type="subcellular location">
    <subcellularLocation>
        <location evidence="1 7">Cell membrane</location>
        <topology evidence="1 7">Multi-pass membrane protein</topology>
    </subcellularLocation>
</comment>
<dbReference type="PANTHER" id="PTHR30465">
    <property type="entry name" value="INNER MEMBRANE ABC TRANSPORTER"/>
    <property type="match status" value="1"/>
</dbReference>
<organism evidence="9 10">
    <name type="scientific">Meiothermus hypogaeus NBRC 106114</name>
    <dbReference type="NCBI Taxonomy" id="1227553"/>
    <lineage>
        <taxon>Bacteria</taxon>
        <taxon>Thermotogati</taxon>
        <taxon>Deinococcota</taxon>
        <taxon>Deinococci</taxon>
        <taxon>Thermales</taxon>
        <taxon>Thermaceae</taxon>
        <taxon>Meiothermus</taxon>
    </lineage>
</organism>
<evidence type="ECO:0000256" key="4">
    <source>
        <dbReference type="ARBA" id="ARBA00022692"/>
    </source>
</evidence>
<proteinExistence type="inferred from homology"/>
<evidence type="ECO:0000259" key="8">
    <source>
        <dbReference type="PROSITE" id="PS50928"/>
    </source>
</evidence>
<dbReference type="Pfam" id="PF19300">
    <property type="entry name" value="BPD_transp_1_N"/>
    <property type="match status" value="1"/>
</dbReference>
<dbReference type="InterPro" id="IPR000515">
    <property type="entry name" value="MetI-like"/>
</dbReference>
<sequence>MTQYLIRRVFQLIPTFIGATLLAFIIIQLTPGDFTDRFALDPNADAEQLRRLRENFGLDDPILVQYFKWMWGIITAGYLGESFTYRAPVTEIIVPLIINSFTLVLISLVLTYLLAIPIGIYQAVNQYKLGDQVWSFFAVVGLAIPNFFFILLLIVGVLFLQGPLREVAQGNAWYKPILDFLSYDLRNGLLFPVGGMRTTEIYDSLSWWQQVGDRLWHLVLPTLVITTAGLSSLVRVVRGQVLDFLQSDFVRTARAKGLSERVVIYKHVLRNAISPVISGIGTVLPELVTGAGLVEFVYRWPGITPGFVIAIQQKDLYVVMGLLVLSAILLMIGNLISDVLLALVDPRIRYS</sequence>
<gene>
    <name evidence="9" type="ORF">MHY01S_07230</name>
</gene>
<accession>A0A511QZT1</accession>
<keyword evidence="3" id="KW-1003">Cell membrane</keyword>
<dbReference type="Proteomes" id="UP000321197">
    <property type="component" value="Unassembled WGS sequence"/>
</dbReference>
<evidence type="ECO:0000256" key="3">
    <source>
        <dbReference type="ARBA" id="ARBA00022475"/>
    </source>
</evidence>
<comment type="similarity">
    <text evidence="7">Belongs to the binding-protein-dependent transport system permease family.</text>
</comment>
<dbReference type="AlphaFoldDB" id="A0A511QZT1"/>
<protein>
    <submittedName>
        <fullName evidence="9">Peptide ABC transporter permease</fullName>
    </submittedName>
</protein>
<keyword evidence="5 7" id="KW-1133">Transmembrane helix</keyword>
<dbReference type="PROSITE" id="PS50928">
    <property type="entry name" value="ABC_TM1"/>
    <property type="match status" value="1"/>
</dbReference>
<feature type="transmembrane region" description="Helical" evidence="7">
    <location>
        <begin position="12"/>
        <end position="30"/>
    </location>
</feature>
<keyword evidence="2 7" id="KW-0813">Transport</keyword>
<evidence type="ECO:0000256" key="1">
    <source>
        <dbReference type="ARBA" id="ARBA00004651"/>
    </source>
</evidence>
<evidence type="ECO:0000313" key="9">
    <source>
        <dbReference type="EMBL" id="GEM82557.1"/>
    </source>
</evidence>
<dbReference type="GO" id="GO:0005886">
    <property type="term" value="C:plasma membrane"/>
    <property type="evidence" value="ECO:0007669"/>
    <property type="project" value="UniProtKB-SubCell"/>
</dbReference>
<evidence type="ECO:0000256" key="7">
    <source>
        <dbReference type="RuleBase" id="RU363032"/>
    </source>
</evidence>
<feature type="transmembrane region" description="Helical" evidence="7">
    <location>
        <begin position="92"/>
        <end position="121"/>
    </location>
</feature>
<dbReference type="Gene3D" id="1.10.3720.10">
    <property type="entry name" value="MetI-like"/>
    <property type="match status" value="1"/>
</dbReference>
<feature type="transmembrane region" description="Helical" evidence="7">
    <location>
        <begin position="316"/>
        <end position="344"/>
    </location>
</feature>
<feature type="transmembrane region" description="Helical" evidence="7">
    <location>
        <begin position="133"/>
        <end position="160"/>
    </location>
</feature>
<dbReference type="InterPro" id="IPR035906">
    <property type="entry name" value="MetI-like_sf"/>
</dbReference>
<keyword evidence="4 7" id="KW-0812">Transmembrane</keyword>
<name>A0A511QZT1_9DEIN</name>
<dbReference type="PANTHER" id="PTHR30465:SF0">
    <property type="entry name" value="OLIGOPEPTIDE TRANSPORT SYSTEM PERMEASE PROTEIN APPB"/>
    <property type="match status" value="1"/>
</dbReference>
<dbReference type="GO" id="GO:0055085">
    <property type="term" value="P:transmembrane transport"/>
    <property type="evidence" value="ECO:0007669"/>
    <property type="project" value="InterPro"/>
</dbReference>
<reference evidence="9 10" key="1">
    <citation type="submission" date="2019-07" db="EMBL/GenBank/DDBJ databases">
        <title>Whole genome shotgun sequence of Meiothermus hypogaeus NBRC 106114.</title>
        <authorList>
            <person name="Hosoyama A."/>
            <person name="Uohara A."/>
            <person name="Ohji S."/>
            <person name="Ichikawa N."/>
        </authorList>
    </citation>
    <scope>NUCLEOTIDE SEQUENCE [LARGE SCALE GENOMIC DNA]</scope>
    <source>
        <strain evidence="9 10">NBRC 106114</strain>
    </source>
</reference>
<evidence type="ECO:0000256" key="6">
    <source>
        <dbReference type="ARBA" id="ARBA00023136"/>
    </source>
</evidence>